<keyword evidence="2" id="KW-0812">Transmembrane</keyword>
<protein>
    <recommendedName>
        <fullName evidence="3">DUF7144 domain-containing protein</fullName>
    </recommendedName>
</protein>
<gene>
    <name evidence="4" type="ORF">SAMN05216499_11061</name>
</gene>
<accession>A0A1M7HWN4</accession>
<organism evidence="4 5">
    <name type="scientific">Actinacidiphila paucisporea</name>
    <dbReference type="NCBI Taxonomy" id="310782"/>
    <lineage>
        <taxon>Bacteria</taxon>
        <taxon>Bacillati</taxon>
        <taxon>Actinomycetota</taxon>
        <taxon>Actinomycetes</taxon>
        <taxon>Kitasatosporales</taxon>
        <taxon>Streptomycetaceae</taxon>
        <taxon>Actinacidiphila</taxon>
    </lineage>
</organism>
<proteinExistence type="predicted"/>
<evidence type="ECO:0000313" key="4">
    <source>
        <dbReference type="EMBL" id="SHM32517.1"/>
    </source>
</evidence>
<evidence type="ECO:0000259" key="3">
    <source>
        <dbReference type="Pfam" id="PF23636"/>
    </source>
</evidence>
<feature type="transmembrane region" description="Helical" evidence="2">
    <location>
        <begin position="102"/>
        <end position="119"/>
    </location>
</feature>
<dbReference type="AlphaFoldDB" id="A0A1M7HWN4"/>
<feature type="region of interest" description="Disordered" evidence="1">
    <location>
        <begin position="1"/>
        <end position="23"/>
    </location>
</feature>
<reference evidence="4 5" key="1">
    <citation type="submission" date="2016-11" db="EMBL/GenBank/DDBJ databases">
        <authorList>
            <person name="Jaros S."/>
            <person name="Januszkiewicz K."/>
            <person name="Wedrychowicz H."/>
        </authorList>
    </citation>
    <scope>NUCLEOTIDE SEQUENCE [LARGE SCALE GENOMIC DNA]</scope>
    <source>
        <strain evidence="4 5">CGMCC 4.2025</strain>
    </source>
</reference>
<dbReference type="OrthoDB" id="4482242at2"/>
<dbReference type="Pfam" id="PF23636">
    <property type="entry name" value="DUF7144"/>
    <property type="match status" value="1"/>
</dbReference>
<dbReference type="RefSeq" id="WP_073499154.1">
    <property type="nucleotide sequence ID" value="NZ_FRBI01000010.1"/>
</dbReference>
<keyword evidence="2" id="KW-0472">Membrane</keyword>
<name>A0A1M7HWN4_9ACTN</name>
<feature type="transmembrane region" description="Helical" evidence="2">
    <location>
        <begin position="75"/>
        <end position="95"/>
    </location>
</feature>
<feature type="transmembrane region" description="Helical" evidence="2">
    <location>
        <begin position="125"/>
        <end position="145"/>
    </location>
</feature>
<dbReference type="EMBL" id="FRBI01000010">
    <property type="protein sequence ID" value="SHM32517.1"/>
    <property type="molecule type" value="Genomic_DNA"/>
</dbReference>
<dbReference type="InterPro" id="IPR055568">
    <property type="entry name" value="DUF7144"/>
</dbReference>
<dbReference type="Proteomes" id="UP000184111">
    <property type="component" value="Unassembled WGS sequence"/>
</dbReference>
<feature type="domain" description="DUF7144" evidence="3">
    <location>
        <begin position="32"/>
        <end position="145"/>
    </location>
</feature>
<keyword evidence="5" id="KW-1185">Reference proteome</keyword>
<evidence type="ECO:0000313" key="5">
    <source>
        <dbReference type="Proteomes" id="UP000184111"/>
    </source>
</evidence>
<keyword evidence="2" id="KW-1133">Transmembrane helix</keyword>
<sequence>MSQSTPSAQPPPGAPRTPHRDDDRSAWAAGGTVFAGVLLLVAGIMAILEGIVGIAKDSVYVVTRGDYVYKFNVTSWGWIHLVLGVIAVLVGLGLLRGSAWSRFAGIAIASLALLANFMFLPYQPAWSLIMIGIYVFIIWSLATYHRHGHQSGGVR</sequence>
<dbReference type="STRING" id="310782.SAMN05216499_11061"/>
<feature type="transmembrane region" description="Helical" evidence="2">
    <location>
        <begin position="26"/>
        <end position="55"/>
    </location>
</feature>
<evidence type="ECO:0000256" key="2">
    <source>
        <dbReference type="SAM" id="Phobius"/>
    </source>
</evidence>
<evidence type="ECO:0000256" key="1">
    <source>
        <dbReference type="SAM" id="MobiDB-lite"/>
    </source>
</evidence>